<protein>
    <submittedName>
        <fullName evidence="3">Uncharacterized protein</fullName>
    </submittedName>
</protein>
<keyword evidence="4" id="KW-1185">Reference proteome</keyword>
<feature type="chain" id="PRO_5023068515" evidence="2">
    <location>
        <begin position="27"/>
        <end position="656"/>
    </location>
</feature>
<dbReference type="Proteomes" id="UP000324748">
    <property type="component" value="Unassembled WGS sequence"/>
</dbReference>
<evidence type="ECO:0000256" key="2">
    <source>
        <dbReference type="SAM" id="SignalP"/>
    </source>
</evidence>
<gene>
    <name evidence="3" type="ORF">PGT21_011611</name>
</gene>
<feature type="signal peptide" evidence="2">
    <location>
        <begin position="1"/>
        <end position="26"/>
    </location>
</feature>
<evidence type="ECO:0000313" key="3">
    <source>
        <dbReference type="EMBL" id="KAA1067619.1"/>
    </source>
</evidence>
<comment type="caution">
    <text evidence="3">The sequence shown here is derived from an EMBL/GenBank/DDBJ whole genome shotgun (WGS) entry which is preliminary data.</text>
</comment>
<dbReference type="AlphaFoldDB" id="A0A5B0LU69"/>
<evidence type="ECO:0000313" key="4">
    <source>
        <dbReference type="Proteomes" id="UP000324748"/>
    </source>
</evidence>
<feature type="compositionally biased region" description="Polar residues" evidence="1">
    <location>
        <begin position="94"/>
        <end position="108"/>
    </location>
</feature>
<name>A0A5B0LU69_PUCGR</name>
<proteinExistence type="predicted"/>
<accession>A0A5B0LU69</accession>
<dbReference type="EMBL" id="VSWC01000184">
    <property type="protein sequence ID" value="KAA1067619.1"/>
    <property type="molecule type" value="Genomic_DNA"/>
</dbReference>
<sequence length="656" mass="74765">MSIAATSLRCCSLYPIFIWILTAVSTTPPPTNPELWEKGPMEDIAFTHLQSLLPEGLSTDPVESVITAHSRQPWPTPDSCYSGLSGPEPAGSPPSRTLPSYPITTPTVLQEVPLEAQSGRRKRKYNQVQISPAQSASYPSPASDEEWPPTPETGQTGPHQGQSSWMQSSACRAESHSEIDRTCLSVAELPGIKPSSERRKYGVESNSVDHLSILHFSPKGLIYLAFLKDAYERFKVKLASSEHSVTNLRIKCRPPGVLLTVYQSPKELDPKKVVRVMRSLTGKNQSIPSWISLYKSLIGWMYEHHEEILNRSNLPTYVYRSQQEKLVSWLEEQIFAPSSSLPIMGRINVPGDFRWEDHTLGAIQAELIKYFSQESDNNLLARPTSLSLVEKFYAQHQDDYIASNYPSEISIHRISEGPEFQILRSFLVDSIHQQRFALAEQLRTNTNDPFLLSTFKFVKVHLEENSISFFQLKSLHPKLPTAMYFADINSNRQLFRVLYREDRAVVRSEDLLSMFRMLSKAMDFFHRKVLELLETNLSEFETRKDDLFEWLVQSIIEPVGSLCVFGKAKINGNLAPWEDINNGALNLYGEVQLELIEYFSEKYPSPNLEYSATVLILLWYKYYHPDDFEYLTHIAENSDRSLAVDLGIKSQKRLDT</sequence>
<reference evidence="3 4" key="1">
    <citation type="submission" date="2019-05" db="EMBL/GenBank/DDBJ databases">
        <title>Emergence of the Ug99 lineage of the wheat stem rust pathogen through somatic hybridization.</title>
        <authorList>
            <person name="Li F."/>
            <person name="Upadhyaya N.M."/>
            <person name="Sperschneider J."/>
            <person name="Matny O."/>
            <person name="Nguyen-Phuc H."/>
            <person name="Mago R."/>
            <person name="Raley C."/>
            <person name="Miller M.E."/>
            <person name="Silverstein K.A.T."/>
            <person name="Henningsen E."/>
            <person name="Hirsch C.D."/>
            <person name="Visser B."/>
            <person name="Pretorius Z.A."/>
            <person name="Steffenson B.J."/>
            <person name="Schwessinger B."/>
            <person name="Dodds P.N."/>
            <person name="Figueroa M."/>
        </authorList>
    </citation>
    <scope>NUCLEOTIDE SEQUENCE [LARGE SCALE GENOMIC DNA]</scope>
    <source>
        <strain evidence="3">21-0</strain>
    </source>
</reference>
<feature type="region of interest" description="Disordered" evidence="1">
    <location>
        <begin position="68"/>
        <end position="171"/>
    </location>
</feature>
<keyword evidence="2" id="KW-0732">Signal</keyword>
<dbReference type="OrthoDB" id="2508220at2759"/>
<feature type="compositionally biased region" description="Low complexity" evidence="1">
    <location>
        <begin position="131"/>
        <end position="142"/>
    </location>
</feature>
<evidence type="ECO:0000256" key="1">
    <source>
        <dbReference type="SAM" id="MobiDB-lite"/>
    </source>
</evidence>
<feature type="compositionally biased region" description="Polar residues" evidence="1">
    <location>
        <begin position="152"/>
        <end position="170"/>
    </location>
</feature>
<organism evidence="3 4">
    <name type="scientific">Puccinia graminis f. sp. tritici</name>
    <dbReference type="NCBI Taxonomy" id="56615"/>
    <lineage>
        <taxon>Eukaryota</taxon>
        <taxon>Fungi</taxon>
        <taxon>Dikarya</taxon>
        <taxon>Basidiomycota</taxon>
        <taxon>Pucciniomycotina</taxon>
        <taxon>Pucciniomycetes</taxon>
        <taxon>Pucciniales</taxon>
        <taxon>Pucciniaceae</taxon>
        <taxon>Puccinia</taxon>
    </lineage>
</organism>